<accession>A0ABP7IY98</accession>
<evidence type="ECO:0000256" key="2">
    <source>
        <dbReference type="ARBA" id="ARBA00022723"/>
    </source>
</evidence>
<proteinExistence type="inferred from homology"/>
<keyword evidence="3 4" id="KW-0732">Signal</keyword>
<organism evidence="5 6">
    <name type="scientific">Amycolatopsis tucumanensis</name>
    <dbReference type="NCBI Taxonomy" id="401106"/>
    <lineage>
        <taxon>Bacteria</taxon>
        <taxon>Bacillati</taxon>
        <taxon>Actinomycetota</taxon>
        <taxon>Actinomycetes</taxon>
        <taxon>Pseudonocardiales</taxon>
        <taxon>Pseudonocardiaceae</taxon>
        <taxon>Amycolatopsis</taxon>
    </lineage>
</organism>
<dbReference type="PANTHER" id="PTHR30632">
    <property type="entry name" value="MOLYBDATE-BINDING PERIPLASMIC PROTEIN"/>
    <property type="match status" value="1"/>
</dbReference>
<dbReference type="Pfam" id="PF13531">
    <property type="entry name" value="SBP_bac_11"/>
    <property type="match status" value="1"/>
</dbReference>
<comment type="similarity">
    <text evidence="1">Belongs to the bacterial solute-binding protein ModA family.</text>
</comment>
<evidence type="ECO:0000313" key="6">
    <source>
        <dbReference type="Proteomes" id="UP001501624"/>
    </source>
</evidence>
<dbReference type="PANTHER" id="PTHR30632:SF0">
    <property type="entry name" value="SULFATE-BINDING PROTEIN"/>
    <property type="match status" value="1"/>
</dbReference>
<dbReference type="NCBIfam" id="TIGR01256">
    <property type="entry name" value="modA"/>
    <property type="match status" value="1"/>
</dbReference>
<evidence type="ECO:0000256" key="3">
    <source>
        <dbReference type="ARBA" id="ARBA00022729"/>
    </source>
</evidence>
<dbReference type="CDD" id="cd13538">
    <property type="entry name" value="PBP2_ModA_like_1"/>
    <property type="match status" value="1"/>
</dbReference>
<keyword evidence="2" id="KW-0479">Metal-binding</keyword>
<feature type="chain" id="PRO_5045120814" evidence="4">
    <location>
        <begin position="22"/>
        <end position="250"/>
    </location>
</feature>
<gene>
    <name evidence="5" type="primary">modA</name>
    <name evidence="5" type="ORF">GCM10022380_55780</name>
</gene>
<dbReference type="PIRSF" id="PIRSF004846">
    <property type="entry name" value="ModA"/>
    <property type="match status" value="1"/>
</dbReference>
<dbReference type="EMBL" id="BAABCM010000008">
    <property type="protein sequence ID" value="GAA3830001.1"/>
    <property type="molecule type" value="Genomic_DNA"/>
</dbReference>
<dbReference type="SUPFAM" id="SSF53850">
    <property type="entry name" value="Periplasmic binding protein-like II"/>
    <property type="match status" value="1"/>
</dbReference>
<sequence length="250" mass="25285">MKKLGALVAAAALMITGCGSSSGGSESQTLTVFAAASLTESFTGLKTAFESAHPGTEVKFNFAGSSALVQQLSNGARADVFASADQANMDKAVQAGVVDGAPSVFATNRLTIAVAPGNPKGITGFADLARVGLTVIVCAPQVPCGSAAEKVERSTGVTLRPASEEQDVKQVLNKVQTGDADAGLVYVTDAASAAGKVGRVDFPEAAQAVNSYPIAVVKDAPRAGLAKQWVEFVLGEQGRAELQKAGFGAP</sequence>
<evidence type="ECO:0000256" key="1">
    <source>
        <dbReference type="ARBA" id="ARBA00009175"/>
    </source>
</evidence>
<dbReference type="InterPro" id="IPR005950">
    <property type="entry name" value="ModA"/>
</dbReference>
<name>A0ABP7IY98_9PSEU</name>
<dbReference type="Gene3D" id="3.40.190.10">
    <property type="entry name" value="Periplasmic binding protein-like II"/>
    <property type="match status" value="2"/>
</dbReference>
<reference evidence="6" key="1">
    <citation type="journal article" date="2019" name="Int. J. Syst. Evol. Microbiol.">
        <title>The Global Catalogue of Microorganisms (GCM) 10K type strain sequencing project: providing services to taxonomists for standard genome sequencing and annotation.</title>
        <authorList>
            <consortium name="The Broad Institute Genomics Platform"/>
            <consortium name="The Broad Institute Genome Sequencing Center for Infectious Disease"/>
            <person name="Wu L."/>
            <person name="Ma J."/>
        </authorList>
    </citation>
    <scope>NUCLEOTIDE SEQUENCE [LARGE SCALE GENOMIC DNA]</scope>
    <source>
        <strain evidence="6">JCM 17017</strain>
    </source>
</reference>
<dbReference type="Proteomes" id="UP001501624">
    <property type="component" value="Unassembled WGS sequence"/>
</dbReference>
<dbReference type="RefSeq" id="WP_237336493.1">
    <property type="nucleotide sequence ID" value="NZ_BAABCM010000008.1"/>
</dbReference>
<dbReference type="PROSITE" id="PS51257">
    <property type="entry name" value="PROKAR_LIPOPROTEIN"/>
    <property type="match status" value="1"/>
</dbReference>
<protein>
    <submittedName>
        <fullName evidence="5">Molybdate ABC transporter substrate-binding protein</fullName>
    </submittedName>
</protein>
<comment type="caution">
    <text evidence="5">The sequence shown here is derived from an EMBL/GenBank/DDBJ whole genome shotgun (WGS) entry which is preliminary data.</text>
</comment>
<feature type="signal peptide" evidence="4">
    <location>
        <begin position="1"/>
        <end position="21"/>
    </location>
</feature>
<evidence type="ECO:0000256" key="4">
    <source>
        <dbReference type="SAM" id="SignalP"/>
    </source>
</evidence>
<keyword evidence="6" id="KW-1185">Reference proteome</keyword>
<dbReference type="InterPro" id="IPR050682">
    <property type="entry name" value="ModA/WtpA"/>
</dbReference>
<evidence type="ECO:0000313" key="5">
    <source>
        <dbReference type="EMBL" id="GAA3830001.1"/>
    </source>
</evidence>